<evidence type="ECO:0000259" key="5">
    <source>
        <dbReference type="Pfam" id="PF00189"/>
    </source>
</evidence>
<dbReference type="GO" id="GO:0005840">
    <property type="term" value="C:ribosome"/>
    <property type="evidence" value="ECO:0007669"/>
    <property type="project" value="UniProtKB-KW"/>
</dbReference>
<evidence type="ECO:0000313" key="6">
    <source>
        <dbReference type="EMBL" id="AWQ64252.1"/>
    </source>
</evidence>
<dbReference type="AlphaFoldDB" id="A0A2U9GJ14"/>
<evidence type="ECO:0000256" key="1">
    <source>
        <dbReference type="ARBA" id="ARBA00010761"/>
    </source>
</evidence>
<dbReference type="InterPro" id="IPR018280">
    <property type="entry name" value="Ribosomal_uS3_CS"/>
</dbReference>
<dbReference type="Pfam" id="PF00189">
    <property type="entry name" value="Ribosomal_S3_C"/>
    <property type="match status" value="1"/>
</dbReference>
<sequence length="326" mass="38878">MGQKTNANIFRLGIKNNDWKSKYFEKSYEESSLYSYQELEVRKYLKQFLKLNGLIFHSYKLQYSETTLHLFISYYVTFQSFFLINKINSNQNIISIKRDKRKTRNKKKFSISNKPKTPKKRLRLIKYYKSILNNNKFNNLKKYETNNFAEKLLESLTIFTKKKINIFITFQNLNKGLSMKLNRTQSNSLKRTLLKFRKNFKQNFYKETINILLICINKKNSARLLSEYISYRLGKLTKAKQHNFFLIFLKRTLIELSRTNFYKINGIKIVINGRFNGAPRARKKILSIGKIPLQSFDSKIDYFQSTSYTSNGTFGVNTWICENYKN</sequence>
<dbReference type="PROSITE" id="PS00548">
    <property type="entry name" value="RIBOSOMAL_S3"/>
    <property type="match status" value="1"/>
</dbReference>
<keyword evidence="3 4" id="KW-0687">Ribonucleoprotein</keyword>
<evidence type="ECO:0000256" key="3">
    <source>
        <dbReference type="ARBA" id="ARBA00023274"/>
    </source>
</evidence>
<dbReference type="RefSeq" id="YP_009495522.1">
    <property type="nucleotide sequence ID" value="NC_037989.1"/>
</dbReference>
<protein>
    <submittedName>
        <fullName evidence="6">Ribosomal protein S3</fullName>
    </submittedName>
</protein>
<keyword evidence="6" id="KW-0496">Mitochondrion</keyword>
<dbReference type="GO" id="GO:1990904">
    <property type="term" value="C:ribonucleoprotein complex"/>
    <property type="evidence" value="ECO:0007669"/>
    <property type="project" value="UniProtKB-KW"/>
</dbReference>
<dbReference type="InterPro" id="IPR001351">
    <property type="entry name" value="Ribosomal_uS3_C"/>
</dbReference>
<feature type="domain" description="Small ribosomal subunit protein uS3 C-terminal" evidence="5">
    <location>
        <begin position="261"/>
        <end position="320"/>
    </location>
</feature>
<keyword evidence="2 4" id="KW-0689">Ribosomal protein</keyword>
<name>A0A2U9GJ14_9STRA</name>
<gene>
    <name evidence="6" type="primary">rps3</name>
</gene>
<evidence type="ECO:0000256" key="4">
    <source>
        <dbReference type="RuleBase" id="RU003624"/>
    </source>
</evidence>
<dbReference type="GO" id="GO:0003735">
    <property type="term" value="F:structural constituent of ribosome"/>
    <property type="evidence" value="ECO:0007669"/>
    <property type="project" value="InterPro"/>
</dbReference>
<geneLocation type="mitochondrion" evidence="6"/>
<dbReference type="GO" id="GO:0006412">
    <property type="term" value="P:translation"/>
    <property type="evidence" value="ECO:0007669"/>
    <property type="project" value="InterPro"/>
</dbReference>
<dbReference type="InterPro" id="IPR036419">
    <property type="entry name" value="Ribosomal_S3_C_sf"/>
</dbReference>
<reference evidence="6" key="1">
    <citation type="journal article" date="2018" name="Genome Biol. Evol.">
        <title>Recurrent loss, horizontal transfer, and the obscure origins of mitochondrial introns in diatoms (Bacillariophyta).</title>
        <authorList>
            <person name="Guillory W.X."/>
            <person name="Onyshchenko A."/>
            <person name="Ruck E.C."/>
            <person name="Parks M."/>
            <person name="Nakov T."/>
            <person name="Wickett N.J."/>
            <person name="Alverson A.J."/>
        </authorList>
    </citation>
    <scope>NUCLEOTIDE SEQUENCE</scope>
</reference>
<dbReference type="GeneID" id="36957498"/>
<accession>A0A2U9GJ14</accession>
<dbReference type="Gene3D" id="3.30.1140.32">
    <property type="entry name" value="Ribosomal protein S3, C-terminal domain"/>
    <property type="match status" value="1"/>
</dbReference>
<comment type="similarity">
    <text evidence="1 4">Belongs to the universal ribosomal protein uS3 family.</text>
</comment>
<proteinExistence type="inferred from homology"/>
<organism evidence="6">
    <name type="scientific">Psammoneis japonica</name>
    <dbReference type="NCBI Taxonomy" id="517775"/>
    <lineage>
        <taxon>Eukaryota</taxon>
        <taxon>Sar</taxon>
        <taxon>Stramenopiles</taxon>
        <taxon>Ochrophyta</taxon>
        <taxon>Bacillariophyta</taxon>
        <taxon>Mediophyceae</taxon>
        <taxon>Biddulphiophycidae</taxon>
        <taxon>Triceratiales</taxon>
        <taxon>Plagiogrammaceae</taxon>
        <taxon>Psammoneis</taxon>
    </lineage>
</organism>
<dbReference type="SUPFAM" id="SSF54821">
    <property type="entry name" value="Ribosomal protein S3 C-terminal domain"/>
    <property type="match status" value="1"/>
</dbReference>
<evidence type="ECO:0000256" key="2">
    <source>
        <dbReference type="ARBA" id="ARBA00022980"/>
    </source>
</evidence>
<dbReference type="EMBL" id="MG148339">
    <property type="protein sequence ID" value="AWQ64252.1"/>
    <property type="molecule type" value="Genomic_DNA"/>
</dbReference>